<dbReference type="PROSITE" id="PS51257">
    <property type="entry name" value="PROKAR_LIPOPROTEIN"/>
    <property type="match status" value="1"/>
</dbReference>
<feature type="non-terminal residue" evidence="1">
    <location>
        <position position="102"/>
    </location>
</feature>
<protein>
    <submittedName>
        <fullName evidence="1">Uncharacterized protein</fullName>
    </submittedName>
</protein>
<organism evidence="1">
    <name type="scientific">marine sediment metagenome</name>
    <dbReference type="NCBI Taxonomy" id="412755"/>
    <lineage>
        <taxon>unclassified sequences</taxon>
        <taxon>metagenomes</taxon>
        <taxon>ecological metagenomes</taxon>
    </lineage>
</organism>
<dbReference type="AlphaFoldDB" id="X1ID46"/>
<comment type="caution">
    <text evidence="1">The sequence shown here is derived from an EMBL/GenBank/DDBJ whole genome shotgun (WGS) entry which is preliminary data.</text>
</comment>
<reference evidence="1" key="1">
    <citation type="journal article" date="2014" name="Front. Microbiol.">
        <title>High frequency of phylogenetically diverse reductive dehalogenase-homologous genes in deep subseafloor sedimentary metagenomes.</title>
        <authorList>
            <person name="Kawai M."/>
            <person name="Futagami T."/>
            <person name="Toyoda A."/>
            <person name="Takaki Y."/>
            <person name="Nishi S."/>
            <person name="Hori S."/>
            <person name="Arai W."/>
            <person name="Tsubouchi T."/>
            <person name="Morono Y."/>
            <person name="Uchiyama I."/>
            <person name="Ito T."/>
            <person name="Fujiyama A."/>
            <person name="Inagaki F."/>
            <person name="Takami H."/>
        </authorList>
    </citation>
    <scope>NUCLEOTIDE SEQUENCE</scope>
    <source>
        <strain evidence="1">Expedition CK06-06</strain>
    </source>
</reference>
<gene>
    <name evidence="1" type="ORF">S03H2_50269</name>
</gene>
<dbReference type="EMBL" id="BARU01031819">
    <property type="protein sequence ID" value="GAH64024.1"/>
    <property type="molecule type" value="Genomic_DNA"/>
</dbReference>
<name>X1ID46_9ZZZZ</name>
<proteinExistence type="predicted"/>
<sequence>MRHTLLILSLAAMLLMSASCGAGRTAGTLLPDSNHLEPYILIGESGRSIERTVSDVIGRLFMRNFEILGKYAPANDPGRFVIVVTNRDLLKAVQGSKPAAAF</sequence>
<accession>X1ID46</accession>
<evidence type="ECO:0000313" key="1">
    <source>
        <dbReference type="EMBL" id="GAH64024.1"/>
    </source>
</evidence>